<dbReference type="SUPFAM" id="SSF48425">
    <property type="entry name" value="Sec7 domain"/>
    <property type="match status" value="1"/>
</dbReference>
<evidence type="ECO:0000256" key="1">
    <source>
        <dbReference type="SAM" id="Coils"/>
    </source>
</evidence>
<dbReference type="OrthoDB" id="2157641at2759"/>
<feature type="region of interest" description="Disordered" evidence="2">
    <location>
        <begin position="986"/>
        <end position="1025"/>
    </location>
</feature>
<feature type="region of interest" description="Disordered" evidence="2">
    <location>
        <begin position="1"/>
        <end position="90"/>
    </location>
</feature>
<feature type="compositionally biased region" description="Pro residues" evidence="2">
    <location>
        <begin position="402"/>
        <end position="414"/>
    </location>
</feature>
<protein>
    <submittedName>
        <fullName evidence="4">Similar to PH and SEC7 domain-containing protein C11E3.11c acc. no. O13690</fullName>
    </submittedName>
</protein>
<keyword evidence="1" id="KW-0175">Coiled coil</keyword>
<feature type="compositionally biased region" description="Basic and acidic residues" evidence="2">
    <location>
        <begin position="1468"/>
        <end position="1483"/>
    </location>
</feature>
<feature type="compositionally biased region" description="Low complexity" evidence="2">
    <location>
        <begin position="337"/>
        <end position="346"/>
    </location>
</feature>
<feature type="region of interest" description="Disordered" evidence="2">
    <location>
        <begin position="1457"/>
        <end position="1495"/>
    </location>
</feature>
<dbReference type="Proteomes" id="UP000018144">
    <property type="component" value="Unassembled WGS sequence"/>
</dbReference>
<feature type="compositionally biased region" description="Pro residues" evidence="2">
    <location>
        <begin position="323"/>
        <end position="336"/>
    </location>
</feature>
<dbReference type="STRING" id="1076935.U4LPB9"/>
<dbReference type="InterPro" id="IPR035999">
    <property type="entry name" value="Sec7_dom_sf"/>
</dbReference>
<feature type="compositionally biased region" description="Polar residues" evidence="2">
    <location>
        <begin position="1015"/>
        <end position="1025"/>
    </location>
</feature>
<keyword evidence="5" id="KW-1185">Reference proteome</keyword>
<dbReference type="InterPro" id="IPR041681">
    <property type="entry name" value="PH_9"/>
</dbReference>
<organism evidence="4 5">
    <name type="scientific">Pyronema omphalodes (strain CBS 100304)</name>
    <name type="common">Pyronema confluens</name>
    <dbReference type="NCBI Taxonomy" id="1076935"/>
    <lineage>
        <taxon>Eukaryota</taxon>
        <taxon>Fungi</taxon>
        <taxon>Dikarya</taxon>
        <taxon>Ascomycota</taxon>
        <taxon>Pezizomycotina</taxon>
        <taxon>Pezizomycetes</taxon>
        <taxon>Pezizales</taxon>
        <taxon>Pyronemataceae</taxon>
        <taxon>Pyronema</taxon>
    </lineage>
</organism>
<feature type="compositionally biased region" description="Polar residues" evidence="2">
    <location>
        <begin position="146"/>
        <end position="157"/>
    </location>
</feature>
<sequence>MLTPEPGSATPYADNSRPRPEQRSITGPDESRETAPFESDHHVSQMSGYENTNSSRQASKGGIPVPNADQDDRRDSRHDSHDLSISNGGRVRDSLLDNLLLSFDKIGDGTFGGFDASPFFSNIDEVSDDESLYERGRADSIDYHSQFENPTTRQLDSSHGDGSFGVTYDGSSNRDTRSRGGRGLNSSHGYVNGYEPAPAPSIRTRNRTPSPPRSPRLVRRNSNKSIKSLRSRDQQFSHHPPESTLPPLPAFASPPSAPASMNPAKPTGKPGFFRRVFGGGISALTNSNPTPPTPTTTTNNSKPNPGPSTAKPSTNNSSNSAAPVPPPAPAPAPVPATPTQTAAPASLADLPRTDAPPSHPTLTKKSSSFFRRRKKSLSDAGAPPVPAAPALEPINVAATAGLPPPARPVDPAQPSPATSLRAAMNPYIRSAARPATLESPMEGRETSYNAKNATIRTVASSDQMTPRRPSFFGDSPRSPTRAGKSDDGTGTGKQYQKEPWAPAWETGGDTEEQGPPRSPTDTGKFRPQTSPYSPLGSRTFFFDDDEGETHWPPSPPFRNILPISGSASPDNRYLRQNSVDSAGKTRKSSTASNNIVDMRSIEKQYDDEARKMSDAGSLGLTNGGLAPSRAGESWIRSSTPTVTLQKDGHGEEAEVLPNEPEVERKQPDPFDDGLAEPNDDECEMARKIYEGDEEFVLKGQATAWLGDPLPERAVILKAYMRMFCWSGINILQAMRMLCERLVLRGETQQVDRIMVAFSHRWCEDNPNHGFKTSDIVHTILYSVLLLNTDIHVADIPSSQKMSRSQFVKNTMSTIRRVIQEATENDEVEFGKGSNKNLAAGNTRARRHTEDESSFLQSNTFPGMGDTMKGHKSRPSLEFQKEHKGSRLSRINLGNLSPRIMPDDQNDKDFDLDGGNALVSTALGGSLRLWEAQVEIVLKDFYNSIKATALPLHGSPQEKIEPVNNNPLAAFGNAAASVAGGMLNTATGGMLRRTPSNISKAASEMSARTGRRENKQNLGATWSSKNRSRQRVYNGSFAGSSRTSLEDRSVWSPSASSTWSKYTLDKTQTSMSVDSLHSTMTHAQDYQASVGFANALSNAIIREEGASITSGEAENGDLLDGDDTLELEGAPWAKEGLLKHKHHLESVDKRAKNRGWTECFAVIQRGYMRLFQFPSKGAKSPQFSGGVVGGGNWTENAEPIGSFLLRQSIASALPPPGYSKSRPNVWALSLPSGAVHFFEVGTMDIVKEFVTTANYWSARLSKEPLIGGVSNVEYGWGDCLIDLETTNSPPPSVNSGDANSRQSLQISIRSSMDQAIRPRLPGDKLNLKDWTPPTQSMVASSMNEKDQLKALENYVANIEAELSKHNDLRPLMQLAFTPRHPNAGKAHANWEKKSSYLLREIIKFRTYIETLQAAINRRAMVDEKRASWAVQRKGSIAVPTTNIPIPVEDDDDVIPVGLSSMISTGEPPALKKGEKSDAEKKDGKDEDDEEEFKMSARLDGPARLELDFISSAFA</sequence>
<dbReference type="InterPro" id="IPR000904">
    <property type="entry name" value="Sec7_dom"/>
</dbReference>
<accession>U4LPB9</accession>
<feature type="compositionally biased region" description="Basic and acidic residues" evidence="2">
    <location>
        <begin position="29"/>
        <end position="43"/>
    </location>
</feature>
<dbReference type="SUPFAM" id="SSF50729">
    <property type="entry name" value="PH domain-like"/>
    <property type="match status" value="1"/>
</dbReference>
<dbReference type="GO" id="GO:0032012">
    <property type="term" value="P:regulation of ARF protein signal transduction"/>
    <property type="evidence" value="ECO:0007669"/>
    <property type="project" value="InterPro"/>
</dbReference>
<feature type="compositionally biased region" description="Polar residues" evidence="2">
    <location>
        <begin position="44"/>
        <end position="58"/>
    </location>
</feature>
<evidence type="ECO:0000313" key="4">
    <source>
        <dbReference type="EMBL" id="CCX33780.1"/>
    </source>
</evidence>
<dbReference type="PROSITE" id="PS50190">
    <property type="entry name" value="SEC7"/>
    <property type="match status" value="1"/>
</dbReference>
<feature type="compositionally biased region" description="Basic and acidic residues" evidence="2">
    <location>
        <begin position="230"/>
        <end position="241"/>
    </location>
</feature>
<feature type="compositionally biased region" description="Polar residues" evidence="2">
    <location>
        <begin position="635"/>
        <end position="644"/>
    </location>
</feature>
<dbReference type="PANTHER" id="PTHR10663:SF373">
    <property type="entry name" value="PH AND SEC7 DOMAIN-CONTAINING PROTEIN C11E3.11C"/>
    <property type="match status" value="1"/>
</dbReference>
<feature type="compositionally biased region" description="Polar residues" evidence="2">
    <location>
        <begin position="446"/>
        <end position="464"/>
    </location>
</feature>
<feature type="region of interest" description="Disordered" evidence="2">
    <location>
        <begin position="830"/>
        <end position="872"/>
    </location>
</feature>
<feature type="domain" description="SEC7" evidence="3">
    <location>
        <begin position="671"/>
        <end position="825"/>
    </location>
</feature>
<dbReference type="Gene3D" id="2.30.29.30">
    <property type="entry name" value="Pleckstrin-homology domain (PH domain)/Phosphotyrosine-binding domain (PTB)"/>
    <property type="match status" value="1"/>
</dbReference>
<proteinExistence type="predicted"/>
<feature type="compositionally biased region" description="Low complexity" evidence="2">
    <location>
        <begin position="295"/>
        <end position="322"/>
    </location>
</feature>
<dbReference type="InterPro" id="IPR011993">
    <property type="entry name" value="PH-like_dom_sf"/>
</dbReference>
<feature type="compositionally biased region" description="Basic and acidic residues" evidence="2">
    <location>
        <begin position="599"/>
        <end position="613"/>
    </location>
</feature>
<dbReference type="InterPro" id="IPR023394">
    <property type="entry name" value="Sec7_C_sf"/>
</dbReference>
<dbReference type="Gene3D" id="1.10.1000.11">
    <property type="entry name" value="Arf Nucleotide-binding Site Opener,domain 2"/>
    <property type="match status" value="1"/>
</dbReference>
<feature type="compositionally biased region" description="Polar residues" evidence="2">
    <location>
        <begin position="565"/>
        <end position="580"/>
    </location>
</feature>
<name>U4LPB9_PYROM</name>
<evidence type="ECO:0000256" key="2">
    <source>
        <dbReference type="SAM" id="MobiDB-lite"/>
    </source>
</evidence>
<dbReference type="EMBL" id="HF936189">
    <property type="protein sequence ID" value="CCX33780.1"/>
    <property type="molecule type" value="Genomic_DNA"/>
</dbReference>
<evidence type="ECO:0000259" key="3">
    <source>
        <dbReference type="PROSITE" id="PS50190"/>
    </source>
</evidence>
<dbReference type="eggNOG" id="KOG0929">
    <property type="taxonomic scope" value="Eukaryota"/>
</dbReference>
<gene>
    <name evidence="4" type="ORF">PCON_01856</name>
</gene>
<feature type="coiled-coil region" evidence="1">
    <location>
        <begin position="1340"/>
        <end position="1367"/>
    </location>
</feature>
<dbReference type="Pfam" id="PF15410">
    <property type="entry name" value="PH_9"/>
    <property type="match status" value="1"/>
</dbReference>
<dbReference type="SMART" id="SM00222">
    <property type="entry name" value="Sec7"/>
    <property type="match status" value="1"/>
</dbReference>
<feature type="compositionally biased region" description="Low complexity" evidence="2">
    <location>
        <begin position="250"/>
        <end position="266"/>
    </location>
</feature>
<dbReference type="Pfam" id="PF01369">
    <property type="entry name" value="Sec7"/>
    <property type="match status" value="1"/>
</dbReference>
<feature type="compositionally biased region" description="Basic and acidic residues" evidence="2">
    <location>
        <begin position="70"/>
        <end position="82"/>
    </location>
</feature>
<dbReference type="GO" id="GO:0005085">
    <property type="term" value="F:guanyl-nucleotide exchange factor activity"/>
    <property type="evidence" value="ECO:0007669"/>
    <property type="project" value="InterPro"/>
</dbReference>
<evidence type="ECO:0000313" key="5">
    <source>
        <dbReference type="Proteomes" id="UP000018144"/>
    </source>
</evidence>
<feature type="region of interest" description="Disordered" evidence="2">
    <location>
        <begin position="142"/>
        <end position="677"/>
    </location>
</feature>
<reference evidence="4 5" key="1">
    <citation type="journal article" date="2013" name="PLoS Genet.">
        <title>The genome and development-dependent transcriptomes of Pyronema confluens: a window into fungal evolution.</title>
        <authorList>
            <person name="Traeger S."/>
            <person name="Altegoer F."/>
            <person name="Freitag M."/>
            <person name="Gabaldon T."/>
            <person name="Kempken F."/>
            <person name="Kumar A."/>
            <person name="Marcet-Houben M."/>
            <person name="Poggeler S."/>
            <person name="Stajich J.E."/>
            <person name="Nowrousian M."/>
        </authorList>
    </citation>
    <scope>NUCLEOTIDE SEQUENCE [LARGE SCALE GENOMIC DNA]</scope>
    <source>
        <strain evidence="5">CBS 100304</strain>
        <tissue evidence="4">Vegetative mycelium</tissue>
    </source>
</reference>
<dbReference type="PANTHER" id="PTHR10663">
    <property type="entry name" value="GUANYL-NUCLEOTIDE EXCHANGE FACTOR"/>
    <property type="match status" value="1"/>
</dbReference>